<dbReference type="AlphaFoldDB" id="A0A3B3VEU7"/>
<name>A0A3B3VEU7_9TELE</name>
<keyword evidence="2" id="KW-1185">Reference proteome</keyword>
<organism evidence="1 2">
    <name type="scientific">Poecilia latipinna</name>
    <name type="common">sailfin molly</name>
    <dbReference type="NCBI Taxonomy" id="48699"/>
    <lineage>
        <taxon>Eukaryota</taxon>
        <taxon>Metazoa</taxon>
        <taxon>Chordata</taxon>
        <taxon>Craniata</taxon>
        <taxon>Vertebrata</taxon>
        <taxon>Euteleostomi</taxon>
        <taxon>Actinopterygii</taxon>
        <taxon>Neopterygii</taxon>
        <taxon>Teleostei</taxon>
        <taxon>Neoteleostei</taxon>
        <taxon>Acanthomorphata</taxon>
        <taxon>Ovalentaria</taxon>
        <taxon>Atherinomorphae</taxon>
        <taxon>Cyprinodontiformes</taxon>
        <taxon>Poeciliidae</taxon>
        <taxon>Poeciliinae</taxon>
        <taxon>Poecilia</taxon>
    </lineage>
</organism>
<dbReference type="GO" id="GO:0042622">
    <property type="term" value="C:photoreceptor outer segment membrane"/>
    <property type="evidence" value="ECO:0007669"/>
    <property type="project" value="InterPro"/>
</dbReference>
<accession>A0A3B3VEU7</accession>
<reference evidence="1" key="1">
    <citation type="submission" date="2025-08" db="UniProtKB">
        <authorList>
            <consortium name="Ensembl"/>
        </authorList>
    </citation>
    <scope>IDENTIFICATION</scope>
</reference>
<sequence length="65" mass="7518">MCTTMMVLTTIAIILRQRFSNKIKPGWGGSIYLRDIMYMSVHRQNDNADMKMPYMKSNGTTETPQ</sequence>
<evidence type="ECO:0000313" key="1">
    <source>
        <dbReference type="Ensembl" id="ENSPLAP00000023511.1"/>
    </source>
</evidence>
<dbReference type="Pfam" id="PF15201">
    <property type="entry name" value="Rod_cone_degen"/>
    <property type="match status" value="1"/>
</dbReference>
<dbReference type="InterPro" id="IPR027937">
    <property type="entry name" value="PRCD"/>
</dbReference>
<protein>
    <submittedName>
        <fullName evidence="1">Uncharacterized protein</fullName>
    </submittedName>
</protein>
<evidence type="ECO:0000313" key="2">
    <source>
        <dbReference type="Proteomes" id="UP000261500"/>
    </source>
</evidence>
<proteinExistence type="predicted"/>
<dbReference type="Ensembl" id="ENSPLAT00000005747.1">
    <property type="protein sequence ID" value="ENSPLAP00000023511.1"/>
    <property type="gene ID" value="ENSPLAG00000008927.1"/>
</dbReference>
<dbReference type="Proteomes" id="UP000261500">
    <property type="component" value="Unplaced"/>
</dbReference>
<dbReference type="GeneTree" id="ENSGT01060000248885"/>
<reference evidence="1" key="2">
    <citation type="submission" date="2025-09" db="UniProtKB">
        <authorList>
            <consortium name="Ensembl"/>
        </authorList>
    </citation>
    <scope>IDENTIFICATION</scope>
</reference>